<dbReference type="InterPro" id="IPR000835">
    <property type="entry name" value="HTH_MarR-typ"/>
</dbReference>
<dbReference type="GO" id="GO:0006950">
    <property type="term" value="P:response to stress"/>
    <property type="evidence" value="ECO:0007669"/>
    <property type="project" value="TreeGrafter"/>
</dbReference>
<dbReference type="PANTHER" id="PTHR33164:SF43">
    <property type="entry name" value="HTH-TYPE TRANSCRIPTIONAL REPRESSOR YETL"/>
    <property type="match status" value="1"/>
</dbReference>
<keyword evidence="3" id="KW-1185">Reference proteome</keyword>
<accession>A0A1H1P3M4</accession>
<evidence type="ECO:0000313" key="3">
    <source>
        <dbReference type="Proteomes" id="UP000198983"/>
    </source>
</evidence>
<dbReference type="OrthoDB" id="5148120at2"/>
<feature type="domain" description="HTH marR-type" evidence="1">
    <location>
        <begin position="36"/>
        <end position="168"/>
    </location>
</feature>
<protein>
    <submittedName>
        <fullName evidence="2">DNA-binding transcriptional regulator, MarR family</fullName>
    </submittedName>
</protein>
<dbReference type="GO" id="GO:0003700">
    <property type="term" value="F:DNA-binding transcription factor activity"/>
    <property type="evidence" value="ECO:0007669"/>
    <property type="project" value="InterPro"/>
</dbReference>
<sequence>MRVSYARAHHCATVIFGHVTDRPGRRRDSERRDRDRRDLAAMVHPVLRLLVAAELPVLAAHDVSMWSYSVLTALDDGPVRTQATLAEAIGADKTRIIGTLDELQDAGLISRTPDPNDRRARLLSITDEGRRVRRAVRAQIRAKEEHLLARLTPAERTTFVRALEKLSALSPDDLSDDTRPRRTD</sequence>
<dbReference type="Pfam" id="PF12802">
    <property type="entry name" value="MarR_2"/>
    <property type="match status" value="1"/>
</dbReference>
<dbReference type="InterPro" id="IPR039422">
    <property type="entry name" value="MarR/SlyA-like"/>
</dbReference>
<dbReference type="SUPFAM" id="SSF46785">
    <property type="entry name" value="Winged helix' DNA-binding domain"/>
    <property type="match status" value="1"/>
</dbReference>
<dbReference type="Gene3D" id="1.10.10.10">
    <property type="entry name" value="Winged helix-like DNA-binding domain superfamily/Winged helix DNA-binding domain"/>
    <property type="match status" value="1"/>
</dbReference>
<organism evidence="2 3">
    <name type="scientific">Actinopolymorpha singaporensis</name>
    <dbReference type="NCBI Taxonomy" id="117157"/>
    <lineage>
        <taxon>Bacteria</taxon>
        <taxon>Bacillati</taxon>
        <taxon>Actinomycetota</taxon>
        <taxon>Actinomycetes</taxon>
        <taxon>Propionibacteriales</taxon>
        <taxon>Actinopolymorphaceae</taxon>
        <taxon>Actinopolymorpha</taxon>
    </lineage>
</organism>
<dbReference type="PROSITE" id="PS50995">
    <property type="entry name" value="HTH_MARR_2"/>
    <property type="match status" value="1"/>
</dbReference>
<proteinExistence type="predicted"/>
<dbReference type="SMART" id="SM00347">
    <property type="entry name" value="HTH_MARR"/>
    <property type="match status" value="1"/>
</dbReference>
<gene>
    <name evidence="2" type="ORF">SAMN04489717_1471</name>
</gene>
<dbReference type="PRINTS" id="PR00598">
    <property type="entry name" value="HTHMARR"/>
</dbReference>
<evidence type="ECO:0000259" key="1">
    <source>
        <dbReference type="PROSITE" id="PS50995"/>
    </source>
</evidence>
<keyword evidence="2" id="KW-0238">DNA-binding</keyword>
<dbReference type="AlphaFoldDB" id="A0A1H1P3M4"/>
<dbReference type="InterPro" id="IPR036390">
    <property type="entry name" value="WH_DNA-bd_sf"/>
</dbReference>
<reference evidence="2 3" key="1">
    <citation type="submission" date="2016-10" db="EMBL/GenBank/DDBJ databases">
        <authorList>
            <person name="de Groot N.N."/>
        </authorList>
    </citation>
    <scope>NUCLEOTIDE SEQUENCE [LARGE SCALE GENOMIC DNA]</scope>
    <source>
        <strain evidence="2 3">DSM 22024</strain>
    </source>
</reference>
<dbReference type="PANTHER" id="PTHR33164">
    <property type="entry name" value="TRANSCRIPTIONAL REGULATOR, MARR FAMILY"/>
    <property type="match status" value="1"/>
</dbReference>
<evidence type="ECO:0000313" key="2">
    <source>
        <dbReference type="EMBL" id="SDS05640.1"/>
    </source>
</evidence>
<dbReference type="InterPro" id="IPR036388">
    <property type="entry name" value="WH-like_DNA-bd_sf"/>
</dbReference>
<dbReference type="STRING" id="117157.SAMN04489717_1471"/>
<dbReference type="GO" id="GO:0003677">
    <property type="term" value="F:DNA binding"/>
    <property type="evidence" value="ECO:0007669"/>
    <property type="project" value="UniProtKB-KW"/>
</dbReference>
<name>A0A1H1P3M4_9ACTN</name>
<dbReference type="Proteomes" id="UP000198983">
    <property type="component" value="Chromosome I"/>
</dbReference>
<dbReference type="EMBL" id="LT629732">
    <property type="protein sequence ID" value="SDS05640.1"/>
    <property type="molecule type" value="Genomic_DNA"/>
</dbReference>